<feature type="binding site" evidence="16">
    <location>
        <position position="73"/>
    </location>
    <ligand>
        <name>Ca(2+)</name>
        <dbReference type="ChEBI" id="CHEBI:29108"/>
        <label>1</label>
    </ligand>
</feature>
<dbReference type="Gene3D" id="1.10.420.10">
    <property type="entry name" value="Peroxidase, domain 2"/>
    <property type="match status" value="1"/>
</dbReference>
<evidence type="ECO:0000256" key="13">
    <source>
        <dbReference type="ARBA" id="ARBA00023324"/>
    </source>
</evidence>
<feature type="binding site" evidence="16">
    <location>
        <position position="70"/>
    </location>
    <ligand>
        <name>Ca(2+)</name>
        <dbReference type="ChEBI" id="CHEBI:29108"/>
        <label>1</label>
    </ligand>
</feature>
<keyword evidence="7 16" id="KW-0479">Metal-binding</keyword>
<dbReference type="GO" id="GO:0005576">
    <property type="term" value="C:extracellular region"/>
    <property type="evidence" value="ECO:0007669"/>
    <property type="project" value="UniProtKB-SubCell"/>
</dbReference>
<protein>
    <recommendedName>
        <fullName evidence="3 19">Peroxidase</fullName>
        <ecNumber evidence="3 19">1.11.1.7</ecNumber>
    </recommendedName>
</protein>
<feature type="domain" description="Plant heme peroxidase family profile" evidence="21">
    <location>
        <begin position="28"/>
        <end position="327"/>
    </location>
</feature>
<feature type="binding site" evidence="16">
    <location>
        <position position="77"/>
    </location>
    <ligand>
        <name>Ca(2+)</name>
        <dbReference type="ChEBI" id="CHEBI:29108"/>
        <label>1</label>
    </ligand>
</feature>
<dbReference type="FunFam" id="1.10.520.10:FF:000008">
    <property type="entry name" value="Peroxidase"/>
    <property type="match status" value="1"/>
</dbReference>
<evidence type="ECO:0000256" key="5">
    <source>
        <dbReference type="ARBA" id="ARBA00022559"/>
    </source>
</evidence>
<comment type="caution">
    <text evidence="22">The sequence shown here is derived from an EMBL/GenBank/DDBJ whole genome shotgun (WGS) entry which is preliminary data.</text>
</comment>
<dbReference type="CDD" id="cd00693">
    <property type="entry name" value="secretory_peroxidase"/>
    <property type="match status" value="1"/>
</dbReference>
<organism evidence="22 23">
    <name type="scientific">Erythroxylum novogranatense</name>
    <dbReference type="NCBI Taxonomy" id="1862640"/>
    <lineage>
        <taxon>Eukaryota</taxon>
        <taxon>Viridiplantae</taxon>
        <taxon>Streptophyta</taxon>
        <taxon>Embryophyta</taxon>
        <taxon>Tracheophyta</taxon>
        <taxon>Spermatophyta</taxon>
        <taxon>Magnoliopsida</taxon>
        <taxon>eudicotyledons</taxon>
        <taxon>Gunneridae</taxon>
        <taxon>Pentapetalae</taxon>
        <taxon>rosids</taxon>
        <taxon>fabids</taxon>
        <taxon>Malpighiales</taxon>
        <taxon>Erythroxylaceae</taxon>
        <taxon>Erythroxylum</taxon>
    </lineage>
</organism>
<feature type="disulfide bond" evidence="18">
    <location>
        <begin position="71"/>
        <end position="76"/>
    </location>
</feature>
<evidence type="ECO:0000256" key="1">
    <source>
        <dbReference type="ARBA" id="ARBA00000189"/>
    </source>
</evidence>
<dbReference type="PANTHER" id="PTHR31517">
    <property type="match status" value="1"/>
</dbReference>
<evidence type="ECO:0000256" key="18">
    <source>
        <dbReference type="PIRSR" id="PIRSR600823-5"/>
    </source>
</evidence>
<dbReference type="AlphaFoldDB" id="A0AAV8T948"/>
<keyword evidence="20" id="KW-1133">Transmembrane helix</keyword>
<dbReference type="GO" id="GO:0020037">
    <property type="term" value="F:heme binding"/>
    <property type="evidence" value="ECO:0007669"/>
    <property type="project" value="UniProtKB-UniRule"/>
</dbReference>
<evidence type="ECO:0000256" key="19">
    <source>
        <dbReference type="RuleBase" id="RU362060"/>
    </source>
</evidence>
<keyword evidence="20" id="KW-0812">Transmembrane</keyword>
<keyword evidence="6 19" id="KW-0349">Heme</keyword>
<evidence type="ECO:0000256" key="4">
    <source>
        <dbReference type="ARBA" id="ARBA00022525"/>
    </source>
</evidence>
<keyword evidence="5 19" id="KW-0575">Peroxidase</keyword>
<evidence type="ECO:0000313" key="23">
    <source>
        <dbReference type="Proteomes" id="UP001159364"/>
    </source>
</evidence>
<feature type="active site" description="Proton acceptor" evidence="14">
    <location>
        <position position="69"/>
    </location>
</feature>
<evidence type="ECO:0000256" key="20">
    <source>
        <dbReference type="SAM" id="Phobius"/>
    </source>
</evidence>
<dbReference type="InterPro" id="IPR019794">
    <property type="entry name" value="Peroxidases_AS"/>
</dbReference>
<feature type="site" description="Transition state stabilizer" evidence="17">
    <location>
        <position position="65"/>
    </location>
</feature>
<keyword evidence="9 16" id="KW-0106">Calcium</keyword>
<comment type="subcellular location">
    <subcellularLocation>
        <location evidence="19">Secreted</location>
    </subcellularLocation>
</comment>
<dbReference type="PANTHER" id="PTHR31517:SF48">
    <property type="entry name" value="PEROXIDASE 16-RELATED"/>
    <property type="match status" value="1"/>
</dbReference>
<comment type="catalytic activity">
    <reaction evidence="1 19">
        <text>2 a phenolic donor + H2O2 = 2 a phenolic radical donor + 2 H2O</text>
        <dbReference type="Rhea" id="RHEA:56136"/>
        <dbReference type="ChEBI" id="CHEBI:15377"/>
        <dbReference type="ChEBI" id="CHEBI:16240"/>
        <dbReference type="ChEBI" id="CHEBI:139520"/>
        <dbReference type="ChEBI" id="CHEBI:139521"/>
        <dbReference type="EC" id="1.11.1.7"/>
    </reaction>
</comment>
<dbReference type="EC" id="1.11.1.7" evidence="3 19"/>
<feature type="binding site" evidence="16">
    <location>
        <position position="79"/>
    </location>
    <ligand>
        <name>Ca(2+)</name>
        <dbReference type="ChEBI" id="CHEBI:29108"/>
        <label>1</label>
    </ligand>
</feature>
<feature type="disulfide bond" evidence="18">
    <location>
        <begin position="38"/>
        <end position="114"/>
    </location>
</feature>
<evidence type="ECO:0000256" key="7">
    <source>
        <dbReference type="ARBA" id="ARBA00022723"/>
    </source>
</evidence>
<dbReference type="GO" id="GO:0140825">
    <property type="term" value="F:lactoperoxidase activity"/>
    <property type="evidence" value="ECO:0007669"/>
    <property type="project" value="UniProtKB-EC"/>
</dbReference>
<evidence type="ECO:0000256" key="3">
    <source>
        <dbReference type="ARBA" id="ARBA00012313"/>
    </source>
</evidence>
<feature type="binding site" evidence="15">
    <location>
        <position position="162"/>
    </location>
    <ligand>
        <name>substrate</name>
    </ligand>
</feature>
<evidence type="ECO:0000256" key="6">
    <source>
        <dbReference type="ARBA" id="ARBA00022617"/>
    </source>
</evidence>
<evidence type="ECO:0000256" key="15">
    <source>
        <dbReference type="PIRSR" id="PIRSR600823-2"/>
    </source>
</evidence>
<comment type="cofactor">
    <cofactor evidence="16 19">
        <name>heme b</name>
        <dbReference type="ChEBI" id="CHEBI:60344"/>
    </cofactor>
    <text evidence="16 19">Binds 1 heme b (iron(II)-protoporphyrin IX) group per subunit.</text>
</comment>
<comment type="function">
    <text evidence="2">Removal of H(2)O(2), oxidation of toxic reductants, biosynthesis and degradation of lignin, suberization, auxin catabolism, response to environmental stresses such as wounding, pathogen attack and oxidative stress. These functions might be dependent on each isozyme/isoform in each plant tissue.</text>
</comment>
<dbReference type="SUPFAM" id="SSF48113">
    <property type="entry name" value="Heme-dependent peroxidases"/>
    <property type="match status" value="1"/>
</dbReference>
<evidence type="ECO:0000313" key="22">
    <source>
        <dbReference type="EMBL" id="KAJ8762844.1"/>
    </source>
</evidence>
<evidence type="ECO:0000256" key="14">
    <source>
        <dbReference type="PIRSR" id="PIRSR600823-1"/>
    </source>
</evidence>
<dbReference type="GO" id="GO:0042744">
    <property type="term" value="P:hydrogen peroxide catabolic process"/>
    <property type="evidence" value="ECO:0007669"/>
    <property type="project" value="UniProtKB-KW"/>
</dbReference>
<dbReference type="Proteomes" id="UP001159364">
    <property type="component" value="Linkage Group LG06"/>
</dbReference>
<proteinExistence type="inferred from homology"/>
<evidence type="ECO:0000256" key="17">
    <source>
        <dbReference type="PIRSR" id="PIRSR600823-4"/>
    </source>
</evidence>
<feature type="binding site" evidence="16">
    <location>
        <position position="75"/>
    </location>
    <ligand>
        <name>Ca(2+)</name>
        <dbReference type="ChEBI" id="CHEBI:29108"/>
        <label>1</label>
    </ligand>
</feature>
<evidence type="ECO:0000256" key="9">
    <source>
        <dbReference type="ARBA" id="ARBA00022837"/>
    </source>
</evidence>
<dbReference type="InterPro" id="IPR000823">
    <property type="entry name" value="Peroxidase_pln"/>
</dbReference>
<gene>
    <name evidence="22" type="ORF">K2173_022973</name>
</gene>
<keyword evidence="8" id="KW-0732">Signal</keyword>
<keyword evidence="20" id="KW-0472">Membrane</keyword>
<evidence type="ECO:0000256" key="10">
    <source>
        <dbReference type="ARBA" id="ARBA00023002"/>
    </source>
</evidence>
<dbReference type="PROSITE" id="PS00436">
    <property type="entry name" value="PEROXIDASE_2"/>
    <property type="match status" value="1"/>
</dbReference>
<evidence type="ECO:0000256" key="2">
    <source>
        <dbReference type="ARBA" id="ARBA00002322"/>
    </source>
</evidence>
<dbReference type="GO" id="GO:0006979">
    <property type="term" value="P:response to oxidative stress"/>
    <property type="evidence" value="ECO:0007669"/>
    <property type="project" value="UniProtKB-UniRule"/>
</dbReference>
<feature type="binding site" evidence="16">
    <location>
        <position position="253"/>
    </location>
    <ligand>
        <name>Ca(2+)</name>
        <dbReference type="ChEBI" id="CHEBI:29108"/>
        <label>2</label>
    </ligand>
</feature>
<comment type="cofactor">
    <cofactor evidence="16 19">
        <name>Ca(2+)</name>
        <dbReference type="ChEBI" id="CHEBI:29108"/>
    </cofactor>
    <text evidence="16 19">Binds 2 calcium ions per subunit.</text>
</comment>
<dbReference type="InterPro" id="IPR002016">
    <property type="entry name" value="Haem_peroxidase"/>
</dbReference>
<dbReference type="InterPro" id="IPR010255">
    <property type="entry name" value="Haem_peroxidase_sf"/>
</dbReference>
<keyword evidence="4 19" id="KW-0964">Secreted</keyword>
<feature type="binding site" evidence="16">
    <location>
        <position position="194"/>
    </location>
    <ligand>
        <name>Ca(2+)</name>
        <dbReference type="ChEBI" id="CHEBI:29108"/>
        <label>2</label>
    </ligand>
</feature>
<name>A0AAV8T948_9ROSI</name>
<comment type="similarity">
    <text evidence="19">Belongs to the peroxidase family. Classical plant (class III) peroxidase subfamily.</text>
</comment>
<reference evidence="22 23" key="1">
    <citation type="submission" date="2021-09" db="EMBL/GenBank/DDBJ databases">
        <title>Genomic insights and catalytic innovation underlie evolution of tropane alkaloids biosynthesis.</title>
        <authorList>
            <person name="Wang Y.-J."/>
            <person name="Tian T."/>
            <person name="Huang J.-P."/>
            <person name="Huang S.-X."/>
        </authorList>
    </citation>
    <scope>NUCLEOTIDE SEQUENCE [LARGE SCALE GENOMIC DNA]</scope>
    <source>
        <strain evidence="22">KIB-2018</strain>
        <tissue evidence="22">Leaf</tissue>
    </source>
</reference>
<evidence type="ECO:0000256" key="8">
    <source>
        <dbReference type="ARBA" id="ARBA00022729"/>
    </source>
</evidence>
<dbReference type="InterPro" id="IPR033905">
    <property type="entry name" value="Secretory_peroxidase"/>
</dbReference>
<dbReference type="Pfam" id="PF00141">
    <property type="entry name" value="peroxidase"/>
    <property type="match status" value="1"/>
</dbReference>
<keyword evidence="10 19" id="KW-0560">Oxidoreductase</keyword>
<sequence length="327" mass="35500">MIIHYQVKIFIFSLFIMCTTIFGVSNGQLRVGFYLGTCPITESIVHRIVQTEISRDPQQAPRLLRLFFHDCLVEGCDGSILLDSDSAEKHATANLGLGGFDVIDEAKKQLEAACPGVVSCADVVALAARDAVVLTGGPSYEVPTGRRDGRISESSLATRNMPEVDDSIELLKSKFRSKGLSDEELVLLSAGGHTIGTTACFFMTKRLYNFTGRGDSDPGINPELLPQLKTKCPRGGDVNVRLPLDWSSETTFDDQILRNIRNGFAVASSDARLNDDANTTQVLDTYVASKTGPSFKADFARAMVNLGNVGVKTDSKGEIRRVCNAIN</sequence>
<feature type="disulfide bond" evidence="18">
    <location>
        <begin position="120"/>
        <end position="323"/>
    </location>
</feature>
<dbReference type="FunFam" id="1.10.420.10:FF:000010">
    <property type="entry name" value="Peroxidase"/>
    <property type="match status" value="1"/>
</dbReference>
<feature type="binding site" description="axial binding residue" evidence="16">
    <location>
        <position position="193"/>
    </location>
    <ligand>
        <name>heme b</name>
        <dbReference type="ChEBI" id="CHEBI:60344"/>
    </ligand>
    <ligandPart>
        <name>Fe</name>
        <dbReference type="ChEBI" id="CHEBI:18248"/>
    </ligandPart>
</feature>
<dbReference type="GO" id="GO:0046872">
    <property type="term" value="F:metal ion binding"/>
    <property type="evidence" value="ECO:0007669"/>
    <property type="project" value="UniProtKB-UniRule"/>
</dbReference>
<dbReference type="PROSITE" id="PS50873">
    <property type="entry name" value="PEROXIDASE_4"/>
    <property type="match status" value="1"/>
</dbReference>
<evidence type="ECO:0000256" key="11">
    <source>
        <dbReference type="ARBA" id="ARBA00023004"/>
    </source>
</evidence>
<feature type="transmembrane region" description="Helical" evidence="20">
    <location>
        <begin position="7"/>
        <end position="25"/>
    </location>
</feature>
<dbReference type="EMBL" id="JAIWQS010000006">
    <property type="protein sequence ID" value="KAJ8762844.1"/>
    <property type="molecule type" value="Genomic_DNA"/>
</dbReference>
<accession>A0AAV8T948</accession>
<dbReference type="PRINTS" id="PR00458">
    <property type="entry name" value="PEROXIDASE"/>
</dbReference>
<keyword evidence="23" id="KW-1185">Reference proteome</keyword>
<dbReference type="PRINTS" id="PR00461">
    <property type="entry name" value="PLPEROXIDASE"/>
</dbReference>
<feature type="binding site" evidence="16">
    <location>
        <position position="88"/>
    </location>
    <ligand>
        <name>Ca(2+)</name>
        <dbReference type="ChEBI" id="CHEBI:29108"/>
        <label>1</label>
    </ligand>
</feature>
<keyword evidence="13 19" id="KW-0376">Hydrogen peroxide</keyword>
<evidence type="ECO:0000256" key="12">
    <source>
        <dbReference type="ARBA" id="ARBA00023157"/>
    </source>
</evidence>
<keyword evidence="11 16" id="KW-0408">Iron</keyword>
<evidence type="ECO:0000259" key="21">
    <source>
        <dbReference type="PROSITE" id="PS50873"/>
    </source>
</evidence>
<evidence type="ECO:0000256" key="16">
    <source>
        <dbReference type="PIRSR" id="PIRSR600823-3"/>
    </source>
</evidence>
<feature type="disulfide bond" evidence="18">
    <location>
        <begin position="200"/>
        <end position="232"/>
    </location>
</feature>
<feature type="binding site" evidence="16">
    <location>
        <position position="245"/>
    </location>
    <ligand>
        <name>Ca(2+)</name>
        <dbReference type="ChEBI" id="CHEBI:29108"/>
        <label>2</label>
    </ligand>
</feature>
<dbReference type="Gene3D" id="1.10.520.10">
    <property type="match status" value="1"/>
</dbReference>
<keyword evidence="12 18" id="KW-1015">Disulfide bond</keyword>